<keyword evidence="7" id="KW-1185">Reference proteome</keyword>
<keyword evidence="2" id="KW-0812">Transmembrane</keyword>
<sequence length="105" mass="11874">MAGFYAADWARKVTRVGEMNFPDAARRLNLSTGPLLEVSIRADGSLREVRILRSSGNAELDRAARRIVELAAPYPPFPAELRRQVDLLRIESPWRFDPGGRIRAR</sequence>
<evidence type="ECO:0000256" key="3">
    <source>
        <dbReference type="ARBA" id="ARBA00022989"/>
    </source>
</evidence>
<dbReference type="NCBIfam" id="TIGR01352">
    <property type="entry name" value="tonB_Cterm"/>
    <property type="match status" value="1"/>
</dbReference>
<keyword evidence="4" id="KW-0472">Membrane</keyword>
<evidence type="ECO:0000256" key="1">
    <source>
        <dbReference type="ARBA" id="ARBA00004167"/>
    </source>
</evidence>
<feature type="domain" description="TonB C-terminal" evidence="5">
    <location>
        <begin position="6"/>
        <end position="105"/>
    </location>
</feature>
<dbReference type="InterPro" id="IPR037682">
    <property type="entry name" value="TonB_C"/>
</dbReference>
<comment type="caution">
    <text evidence="6">The sequence shown here is derived from an EMBL/GenBank/DDBJ whole genome shotgun (WGS) entry which is preliminary data.</text>
</comment>
<reference evidence="6 7" key="1">
    <citation type="submission" date="2019-03" db="EMBL/GenBank/DDBJ databases">
        <title>Metabolic reconstructions from genomes of highly enriched 'Candidatus Accumulibacter' and 'Candidatus Competibacter' bioreactor populations.</title>
        <authorList>
            <person name="Annavajhala M.K."/>
            <person name="Welles L."/>
            <person name="Abbas B."/>
            <person name="Sorokin D."/>
            <person name="Park H."/>
            <person name="Van Loosdrecht M."/>
            <person name="Chandran K."/>
        </authorList>
    </citation>
    <scope>NUCLEOTIDE SEQUENCE [LARGE SCALE GENOMIC DNA]</scope>
    <source>
        <strain evidence="6 7">SBR_G</strain>
    </source>
</reference>
<evidence type="ECO:0000313" key="6">
    <source>
        <dbReference type="EMBL" id="NMQ18701.1"/>
    </source>
</evidence>
<dbReference type="InterPro" id="IPR006260">
    <property type="entry name" value="TonB/TolA_C"/>
</dbReference>
<dbReference type="EMBL" id="SPMZ01000016">
    <property type="protein sequence ID" value="NMQ18701.1"/>
    <property type="molecule type" value="Genomic_DNA"/>
</dbReference>
<protein>
    <submittedName>
        <fullName evidence="6">Energy transducer TonB</fullName>
    </submittedName>
</protein>
<dbReference type="Pfam" id="PF03544">
    <property type="entry name" value="TonB_C"/>
    <property type="match status" value="1"/>
</dbReference>
<dbReference type="PROSITE" id="PS52015">
    <property type="entry name" value="TONB_CTD"/>
    <property type="match status" value="1"/>
</dbReference>
<evidence type="ECO:0000256" key="2">
    <source>
        <dbReference type="ARBA" id="ARBA00022692"/>
    </source>
</evidence>
<dbReference type="SUPFAM" id="SSF74653">
    <property type="entry name" value="TolA/TonB C-terminal domain"/>
    <property type="match status" value="1"/>
</dbReference>
<evidence type="ECO:0000256" key="4">
    <source>
        <dbReference type="ARBA" id="ARBA00023136"/>
    </source>
</evidence>
<name>A0ABX1TH53_9GAMM</name>
<evidence type="ECO:0000259" key="5">
    <source>
        <dbReference type="PROSITE" id="PS52015"/>
    </source>
</evidence>
<dbReference type="Proteomes" id="UP000760480">
    <property type="component" value="Unassembled WGS sequence"/>
</dbReference>
<accession>A0ABX1TH53</accession>
<gene>
    <name evidence="6" type="ORF">E4P82_05465</name>
</gene>
<evidence type="ECO:0000313" key="7">
    <source>
        <dbReference type="Proteomes" id="UP000760480"/>
    </source>
</evidence>
<proteinExistence type="predicted"/>
<comment type="subcellular location">
    <subcellularLocation>
        <location evidence="1">Membrane</location>
        <topology evidence="1">Single-pass membrane protein</topology>
    </subcellularLocation>
</comment>
<organism evidence="6 7">
    <name type="scientific">Candidatus Competibacter phosphatis</name>
    <dbReference type="NCBI Taxonomy" id="221280"/>
    <lineage>
        <taxon>Bacteria</taxon>
        <taxon>Pseudomonadati</taxon>
        <taxon>Pseudomonadota</taxon>
        <taxon>Gammaproteobacteria</taxon>
        <taxon>Candidatus Competibacteraceae</taxon>
        <taxon>Candidatus Competibacter</taxon>
    </lineage>
</organism>
<keyword evidence="3" id="KW-1133">Transmembrane helix</keyword>
<dbReference type="Gene3D" id="3.30.1150.10">
    <property type="match status" value="1"/>
</dbReference>